<evidence type="ECO:0000313" key="2">
    <source>
        <dbReference type="EMBL" id="KAL2345296.1"/>
    </source>
</evidence>
<protein>
    <recommendedName>
        <fullName evidence="1">N-acetyltransferase ESCO acetyl-transferase domain-containing protein</fullName>
    </recommendedName>
</protein>
<proteinExistence type="predicted"/>
<dbReference type="InterPro" id="IPR016181">
    <property type="entry name" value="Acyl_CoA_acyltransferase"/>
</dbReference>
<dbReference type="PANTHER" id="PTHR45884">
    <property type="entry name" value="N-ACETYLTRANSFERASE ECO"/>
    <property type="match status" value="1"/>
</dbReference>
<evidence type="ECO:0000259" key="1">
    <source>
        <dbReference type="Pfam" id="PF13880"/>
    </source>
</evidence>
<dbReference type="InterPro" id="IPR028009">
    <property type="entry name" value="ESCO_Acetyltransf_dom"/>
</dbReference>
<keyword evidence="3" id="KW-1185">Reference proteome</keyword>
<dbReference type="Gene3D" id="3.40.630.30">
    <property type="match status" value="1"/>
</dbReference>
<dbReference type="Proteomes" id="UP001603857">
    <property type="component" value="Unassembled WGS sequence"/>
</dbReference>
<dbReference type="AlphaFoldDB" id="A0ABD1NB12"/>
<dbReference type="CDD" id="cd04301">
    <property type="entry name" value="NAT_SF"/>
    <property type="match status" value="1"/>
</dbReference>
<sequence length="142" mass="15929">MIESQMQTKISSFFKSVENDDDDDLWFWEKQEDDIINTYSRTLIQRIWLLQKKVASVTHSERIEGALFCRSEPTAAACGIRAIWVTPSNRRKGIATQLLDAARKSFCAGLELEHSQLAFSQPTSAGKALATSYTGTASFLAY</sequence>
<dbReference type="Pfam" id="PF13880">
    <property type="entry name" value="Acetyltransf_13"/>
    <property type="match status" value="1"/>
</dbReference>
<name>A0ABD1NB12_9FABA</name>
<feature type="domain" description="N-acetyltransferase ESCO acetyl-transferase" evidence="1">
    <location>
        <begin position="75"/>
        <end position="142"/>
    </location>
</feature>
<evidence type="ECO:0000313" key="3">
    <source>
        <dbReference type="Proteomes" id="UP001603857"/>
    </source>
</evidence>
<dbReference type="SUPFAM" id="SSF55729">
    <property type="entry name" value="Acyl-CoA N-acyltransferases (Nat)"/>
    <property type="match status" value="1"/>
</dbReference>
<organism evidence="2 3">
    <name type="scientific">Flemingia macrophylla</name>
    <dbReference type="NCBI Taxonomy" id="520843"/>
    <lineage>
        <taxon>Eukaryota</taxon>
        <taxon>Viridiplantae</taxon>
        <taxon>Streptophyta</taxon>
        <taxon>Embryophyta</taxon>
        <taxon>Tracheophyta</taxon>
        <taxon>Spermatophyta</taxon>
        <taxon>Magnoliopsida</taxon>
        <taxon>eudicotyledons</taxon>
        <taxon>Gunneridae</taxon>
        <taxon>Pentapetalae</taxon>
        <taxon>rosids</taxon>
        <taxon>fabids</taxon>
        <taxon>Fabales</taxon>
        <taxon>Fabaceae</taxon>
        <taxon>Papilionoideae</taxon>
        <taxon>50 kb inversion clade</taxon>
        <taxon>NPAAA clade</taxon>
        <taxon>indigoferoid/millettioid clade</taxon>
        <taxon>Phaseoleae</taxon>
        <taxon>Flemingia</taxon>
    </lineage>
</organism>
<accession>A0ABD1NB12</accession>
<reference evidence="2 3" key="1">
    <citation type="submission" date="2024-08" db="EMBL/GenBank/DDBJ databases">
        <title>Insights into the chromosomal genome structure of Flemingia macrophylla.</title>
        <authorList>
            <person name="Ding Y."/>
            <person name="Zhao Y."/>
            <person name="Bi W."/>
            <person name="Wu M."/>
            <person name="Zhao G."/>
            <person name="Gong Y."/>
            <person name="Li W."/>
            <person name="Zhang P."/>
        </authorList>
    </citation>
    <scope>NUCLEOTIDE SEQUENCE [LARGE SCALE GENOMIC DNA]</scope>
    <source>
        <strain evidence="2">DYQJB</strain>
        <tissue evidence="2">Leaf</tissue>
    </source>
</reference>
<dbReference type="PANTHER" id="PTHR45884:SF2">
    <property type="entry name" value="N-ACETYLTRANSFERASE ECO"/>
    <property type="match status" value="1"/>
</dbReference>
<dbReference type="EMBL" id="JBGMDY010000002">
    <property type="protein sequence ID" value="KAL2345296.1"/>
    <property type="molecule type" value="Genomic_DNA"/>
</dbReference>
<comment type="caution">
    <text evidence="2">The sequence shown here is derived from an EMBL/GenBank/DDBJ whole genome shotgun (WGS) entry which is preliminary data.</text>
</comment>
<gene>
    <name evidence="2" type="ORF">Fmac_006581</name>
</gene>